<dbReference type="STRING" id="260084.SAMN02927928_1792"/>
<feature type="transmembrane region" description="Helical" evidence="1">
    <location>
        <begin position="47"/>
        <end position="70"/>
    </location>
</feature>
<dbReference type="InterPro" id="IPR002656">
    <property type="entry name" value="Acyl_transf_3_dom"/>
</dbReference>
<feature type="transmembrane region" description="Helical" evidence="1">
    <location>
        <begin position="306"/>
        <end position="326"/>
    </location>
</feature>
<dbReference type="PANTHER" id="PTHR23028">
    <property type="entry name" value="ACETYLTRANSFERASE"/>
    <property type="match status" value="1"/>
</dbReference>
<keyword evidence="1" id="KW-0472">Membrane</keyword>
<dbReference type="InterPro" id="IPR050879">
    <property type="entry name" value="Acyltransferase_3"/>
</dbReference>
<feature type="transmembrane region" description="Helical" evidence="1">
    <location>
        <begin position="21"/>
        <end position="41"/>
    </location>
</feature>
<keyword evidence="3" id="KW-0378">Hydrolase</keyword>
<proteinExistence type="predicted"/>
<evidence type="ECO:0000313" key="3">
    <source>
        <dbReference type="EMBL" id="SCW54663.1"/>
    </source>
</evidence>
<feature type="transmembrane region" description="Helical" evidence="1">
    <location>
        <begin position="207"/>
        <end position="225"/>
    </location>
</feature>
<name>A0A1G4RCL3_9CAUL</name>
<feature type="transmembrane region" description="Helical" evidence="1">
    <location>
        <begin position="90"/>
        <end position="110"/>
    </location>
</feature>
<feature type="transmembrane region" description="Helical" evidence="1">
    <location>
        <begin position="177"/>
        <end position="195"/>
    </location>
</feature>
<dbReference type="OrthoDB" id="9796461at2"/>
<dbReference type="GO" id="GO:0016747">
    <property type="term" value="F:acyltransferase activity, transferring groups other than amino-acyl groups"/>
    <property type="evidence" value="ECO:0007669"/>
    <property type="project" value="InterPro"/>
</dbReference>
<dbReference type="EMBL" id="FMTS01000002">
    <property type="protein sequence ID" value="SCW54663.1"/>
    <property type="molecule type" value="Genomic_DNA"/>
</dbReference>
<dbReference type="AlphaFoldDB" id="A0A1G4RCL3"/>
<evidence type="ECO:0000256" key="1">
    <source>
        <dbReference type="SAM" id="Phobius"/>
    </source>
</evidence>
<feature type="transmembrane region" description="Helical" evidence="1">
    <location>
        <begin position="116"/>
        <end position="133"/>
    </location>
</feature>
<keyword evidence="3" id="KW-0808">Transferase</keyword>
<accession>A0A1G4RCL3</accession>
<feature type="domain" description="Acyltransferase 3" evidence="2">
    <location>
        <begin position="18"/>
        <end position="351"/>
    </location>
</feature>
<dbReference type="PANTHER" id="PTHR23028:SF134">
    <property type="entry name" value="PUTATIVE (AFU_ORTHOLOGUE AFUA_4G08520)-RELATED"/>
    <property type="match status" value="1"/>
</dbReference>
<dbReference type="GO" id="GO:0016787">
    <property type="term" value="F:hydrolase activity"/>
    <property type="evidence" value="ECO:0007669"/>
    <property type="project" value="UniProtKB-KW"/>
</dbReference>
<feature type="transmembrane region" description="Helical" evidence="1">
    <location>
        <begin position="332"/>
        <end position="352"/>
    </location>
</feature>
<protein>
    <submittedName>
        <fullName evidence="3">Peptidoglycan/LPS O-acetylase OafA/YrhL, contains acyltransferase and SGNH-hydrolase domains</fullName>
    </submittedName>
</protein>
<dbReference type="RefSeq" id="WP_090646639.1">
    <property type="nucleotide sequence ID" value="NZ_CBCRYE010000004.1"/>
</dbReference>
<dbReference type="Pfam" id="PF01757">
    <property type="entry name" value="Acyl_transf_3"/>
    <property type="match status" value="1"/>
</dbReference>
<feature type="transmembrane region" description="Helical" evidence="1">
    <location>
        <begin position="267"/>
        <end position="286"/>
    </location>
</feature>
<keyword evidence="3" id="KW-0012">Acyltransferase</keyword>
<organism evidence="3 4">
    <name type="scientific">Asticcacaulis taihuensis</name>
    <dbReference type="NCBI Taxonomy" id="260084"/>
    <lineage>
        <taxon>Bacteria</taxon>
        <taxon>Pseudomonadati</taxon>
        <taxon>Pseudomonadota</taxon>
        <taxon>Alphaproteobacteria</taxon>
        <taxon>Caulobacterales</taxon>
        <taxon>Caulobacteraceae</taxon>
        <taxon>Asticcacaulis</taxon>
    </lineage>
</organism>
<keyword evidence="1" id="KW-1133">Transmembrane helix</keyword>
<feature type="transmembrane region" description="Helical" evidence="1">
    <location>
        <begin position="237"/>
        <end position="255"/>
    </location>
</feature>
<keyword evidence="1" id="KW-0812">Transmembrane</keyword>
<gene>
    <name evidence="3" type="ORF">SAMN02927928_1792</name>
</gene>
<sequence length="372" mass="41697">MTTTPDTTVTGKAHFEVLDGLRGSAAVLVVLFHIMGMTVSWADTGQLLHHAALAVDFFFVLSGFVIAFAYDDRWKTMTTRQFILIRLVRLHPLVLLGAVLGLLSFIFDPFATNQKAIPLGTVFSYFALICLLLPHPPLPNRWTDTHSLNSPAWSLLQEYIGNLAYALVLRRLGTKTLGLLVVLAGALLAWCAWDKNTLDLGSYWETLWQGTARMAFSFMMGLWLYRVRDRFPKIRLGWIAATIVLVAVFATPLMPKDLPVLGQHANGLYEVSMVIVVFPLLILCGAHSQIPALEMALCKFAGRISYPIYILHYPFLLIYMNFVTFTKPDLQTAHIAGAAAFVLVVTFAWLAVKFFDEPVRNWLKPLIRRVKG</sequence>
<evidence type="ECO:0000259" key="2">
    <source>
        <dbReference type="Pfam" id="PF01757"/>
    </source>
</evidence>
<reference evidence="4" key="1">
    <citation type="submission" date="2016-10" db="EMBL/GenBank/DDBJ databases">
        <authorList>
            <person name="Varghese N."/>
            <person name="Submissions S."/>
        </authorList>
    </citation>
    <scope>NUCLEOTIDE SEQUENCE [LARGE SCALE GENOMIC DNA]</scope>
    <source>
        <strain evidence="4">CGMCC 1.3431</strain>
    </source>
</reference>
<dbReference type="Proteomes" id="UP000199150">
    <property type="component" value="Unassembled WGS sequence"/>
</dbReference>
<evidence type="ECO:0000313" key="4">
    <source>
        <dbReference type="Proteomes" id="UP000199150"/>
    </source>
</evidence>
<keyword evidence="4" id="KW-1185">Reference proteome</keyword>